<evidence type="ECO:0000313" key="1">
    <source>
        <dbReference type="EMBL" id="KKK37464.1"/>
    </source>
</evidence>
<dbReference type="InterPro" id="IPR054199">
    <property type="entry name" value="DUF6904"/>
</dbReference>
<dbReference type="PATRIC" id="fig|1408103.3.peg.3038"/>
<protein>
    <submittedName>
        <fullName evidence="1">Uncharacterized protein</fullName>
    </submittedName>
</protein>
<evidence type="ECO:0000313" key="2">
    <source>
        <dbReference type="Proteomes" id="UP000034166"/>
    </source>
</evidence>
<sequence length="244" mass="28038">MIFLRNTPNFTGAAVHGDRMDFEALQAALERITGERCEWPAYEGARLRVLGVCEELGEALKGNRGRVLIPNEEHTSQHAQYDKNLYLAFNIFWPELIFVTMALNEFVDLYISKEAENSYKAGEDYRTVWDPSVAQVRSFQSAIAEAFQQVIPARSVTGIMQQLNSDYFDISHYAAQYLDDLNFNYLEMDKEMRREKLITIAKQIAQQGSDYQKVKQDVQEAAVKNNGKMTEVAPFVQYPPDIEW</sequence>
<organism evidence="1 2">
    <name type="scientific">Mesobacillus campisalis</name>
    <dbReference type="NCBI Taxonomy" id="1408103"/>
    <lineage>
        <taxon>Bacteria</taxon>
        <taxon>Bacillati</taxon>
        <taxon>Bacillota</taxon>
        <taxon>Bacilli</taxon>
        <taxon>Bacillales</taxon>
        <taxon>Bacillaceae</taxon>
        <taxon>Mesobacillus</taxon>
    </lineage>
</organism>
<dbReference type="AlphaFoldDB" id="A0A0M2SSB1"/>
<comment type="caution">
    <text evidence="1">The sequence shown here is derived from an EMBL/GenBank/DDBJ whole genome shotgun (WGS) entry which is preliminary data.</text>
</comment>
<proteinExistence type="predicted"/>
<name>A0A0M2SSB1_9BACI</name>
<dbReference type="Proteomes" id="UP000034166">
    <property type="component" value="Unassembled WGS sequence"/>
</dbReference>
<accession>A0A0M2SSB1</accession>
<dbReference type="OrthoDB" id="1999450at2"/>
<dbReference type="RefSeq" id="WP_046524307.1">
    <property type="nucleotide sequence ID" value="NZ_LAYY01000014.1"/>
</dbReference>
<reference evidence="1 2" key="1">
    <citation type="submission" date="2015-04" db="EMBL/GenBank/DDBJ databases">
        <title>Taxonomic description and genome sequence of Bacillus campisalis sp. nov., a novel member of the genus Bacillus isolated from solar saltern.</title>
        <authorList>
            <person name="Mathan Kumar R."/>
            <person name="Kaur G."/>
            <person name="Kumar A."/>
            <person name="Singh N.K."/>
            <person name="Kaur N."/>
            <person name="Kumar N."/>
            <person name="Mayilraj S."/>
        </authorList>
    </citation>
    <scope>NUCLEOTIDE SEQUENCE [LARGE SCALE GENOMIC DNA]</scope>
    <source>
        <strain evidence="1 2">SA2-6</strain>
    </source>
</reference>
<dbReference type="Pfam" id="PF21845">
    <property type="entry name" value="DUF6904"/>
    <property type="match status" value="1"/>
</dbReference>
<dbReference type="EMBL" id="LAYY01000014">
    <property type="protein sequence ID" value="KKK37464.1"/>
    <property type="molecule type" value="Genomic_DNA"/>
</dbReference>
<gene>
    <name evidence="1" type="ORF">WQ57_13520</name>
</gene>
<keyword evidence="2" id="KW-1185">Reference proteome</keyword>